<dbReference type="SUPFAM" id="SSF53474">
    <property type="entry name" value="alpha/beta-Hydrolases"/>
    <property type="match status" value="1"/>
</dbReference>
<evidence type="ECO:0000313" key="3">
    <source>
        <dbReference type="EMBL" id="TLU98246.1"/>
    </source>
</evidence>
<protein>
    <submittedName>
        <fullName evidence="3">Alpha/beta hydrolase</fullName>
    </submittedName>
</protein>
<dbReference type="AlphaFoldDB" id="A0A5R9KQ79"/>
<comment type="caution">
    <text evidence="3">The sequence shown here is derived from an EMBL/GenBank/DDBJ whole genome shotgun (WGS) entry which is preliminary data.</text>
</comment>
<gene>
    <name evidence="3" type="ORF">FEN17_26090</name>
</gene>
<keyword evidence="1" id="KW-0732">Signal</keyword>
<dbReference type="Pfam" id="PF12697">
    <property type="entry name" value="Abhydrolase_6"/>
    <property type="match status" value="1"/>
</dbReference>
<evidence type="ECO:0000256" key="1">
    <source>
        <dbReference type="SAM" id="SignalP"/>
    </source>
</evidence>
<keyword evidence="3" id="KW-0378">Hydrolase</keyword>
<dbReference type="OrthoDB" id="659408at2"/>
<evidence type="ECO:0000313" key="4">
    <source>
        <dbReference type="Proteomes" id="UP000306402"/>
    </source>
</evidence>
<dbReference type="RefSeq" id="WP_138368344.1">
    <property type="nucleotide sequence ID" value="NZ_VCEJ01000008.1"/>
</dbReference>
<dbReference type="InterPro" id="IPR000073">
    <property type="entry name" value="AB_hydrolase_1"/>
</dbReference>
<organism evidence="3 4">
    <name type="scientific">Dyadobacter luticola</name>
    <dbReference type="NCBI Taxonomy" id="1979387"/>
    <lineage>
        <taxon>Bacteria</taxon>
        <taxon>Pseudomonadati</taxon>
        <taxon>Bacteroidota</taxon>
        <taxon>Cytophagia</taxon>
        <taxon>Cytophagales</taxon>
        <taxon>Spirosomataceae</taxon>
        <taxon>Dyadobacter</taxon>
    </lineage>
</organism>
<name>A0A5R9KQ79_9BACT</name>
<reference evidence="3 4" key="1">
    <citation type="submission" date="2019-05" db="EMBL/GenBank/DDBJ databases">
        <authorList>
            <person name="Qu J.-H."/>
        </authorList>
    </citation>
    <scope>NUCLEOTIDE SEQUENCE [LARGE SCALE GENOMIC DNA]</scope>
    <source>
        <strain evidence="3 4">T17</strain>
    </source>
</reference>
<dbReference type="EMBL" id="VCEJ01000008">
    <property type="protein sequence ID" value="TLU98246.1"/>
    <property type="molecule type" value="Genomic_DNA"/>
</dbReference>
<dbReference type="Gene3D" id="3.40.50.1820">
    <property type="entry name" value="alpha/beta hydrolase"/>
    <property type="match status" value="1"/>
</dbReference>
<proteinExistence type="predicted"/>
<keyword evidence="4" id="KW-1185">Reference proteome</keyword>
<dbReference type="GO" id="GO:0016787">
    <property type="term" value="F:hydrolase activity"/>
    <property type="evidence" value="ECO:0007669"/>
    <property type="project" value="UniProtKB-KW"/>
</dbReference>
<feature type="domain" description="AB hydrolase-1" evidence="2">
    <location>
        <begin position="39"/>
        <end position="239"/>
    </location>
</feature>
<feature type="signal peptide" evidence="1">
    <location>
        <begin position="1"/>
        <end position="25"/>
    </location>
</feature>
<dbReference type="InterPro" id="IPR029058">
    <property type="entry name" value="AB_hydrolase_fold"/>
</dbReference>
<sequence length="249" mass="28010">MFSNFRTSVFALLIGLTFPGNQATAQNVSSDSSKMNVYFISGLGADKRVFAKLKLDDHFSVHHIEWIKPEKKETIKHYAGRLIAQMDTTKPFQLVGLSFGGVVASEMSDIIHPEQIILISSTPTGIPVSKGYQGLIKFLLLSPFAAPILKSTNKIVYRYFGANTPELKSLLKDILHDTDSKFLKWALKRMSSWDRKTKPENIYHIHGTNDQLIPIKLVNPDIKIEGAGHLMVYAQADQISEILNRQLKR</sequence>
<dbReference type="Proteomes" id="UP000306402">
    <property type="component" value="Unassembled WGS sequence"/>
</dbReference>
<feature type="chain" id="PRO_5024432855" evidence="1">
    <location>
        <begin position="26"/>
        <end position="249"/>
    </location>
</feature>
<evidence type="ECO:0000259" key="2">
    <source>
        <dbReference type="Pfam" id="PF12697"/>
    </source>
</evidence>
<accession>A0A5R9KQ79</accession>